<reference evidence="1 2" key="1">
    <citation type="journal article" date="2021" name="Front. Genet.">
        <title>Chromosome-Level Genome Assembly Reveals Significant Gene Expansion in the Toll and IMD Signaling Pathways of Dendrolimus kikuchii.</title>
        <authorList>
            <person name="Zhou J."/>
            <person name="Wu P."/>
            <person name="Xiong Z."/>
            <person name="Liu N."/>
            <person name="Zhao N."/>
            <person name="Ji M."/>
            <person name="Qiu Y."/>
            <person name="Yang B."/>
        </authorList>
    </citation>
    <scope>NUCLEOTIDE SEQUENCE [LARGE SCALE GENOMIC DNA]</scope>
    <source>
        <strain evidence="1">Ann1</strain>
    </source>
</reference>
<dbReference type="EMBL" id="CM034388">
    <property type="protein sequence ID" value="KAJ0183482.1"/>
    <property type="molecule type" value="Genomic_DNA"/>
</dbReference>
<organism evidence="1 2">
    <name type="scientific">Dendrolimus kikuchii</name>
    <dbReference type="NCBI Taxonomy" id="765133"/>
    <lineage>
        <taxon>Eukaryota</taxon>
        <taxon>Metazoa</taxon>
        <taxon>Ecdysozoa</taxon>
        <taxon>Arthropoda</taxon>
        <taxon>Hexapoda</taxon>
        <taxon>Insecta</taxon>
        <taxon>Pterygota</taxon>
        <taxon>Neoptera</taxon>
        <taxon>Endopterygota</taxon>
        <taxon>Lepidoptera</taxon>
        <taxon>Glossata</taxon>
        <taxon>Ditrysia</taxon>
        <taxon>Bombycoidea</taxon>
        <taxon>Lasiocampidae</taxon>
        <taxon>Dendrolimus</taxon>
    </lineage>
</organism>
<protein>
    <submittedName>
        <fullName evidence="1">Uncharacterized protein</fullName>
    </submittedName>
</protein>
<proteinExistence type="predicted"/>
<keyword evidence="2" id="KW-1185">Reference proteome</keyword>
<evidence type="ECO:0000313" key="2">
    <source>
        <dbReference type="Proteomes" id="UP000824533"/>
    </source>
</evidence>
<accession>A0ACC1DHV9</accession>
<gene>
    <name evidence="1" type="ORF">K1T71_001458</name>
</gene>
<name>A0ACC1DHV9_9NEOP</name>
<evidence type="ECO:0000313" key="1">
    <source>
        <dbReference type="EMBL" id="KAJ0183482.1"/>
    </source>
</evidence>
<sequence length="584" mass="65673">MLFLAGLVLSVIVENLYIFFICFGKRLCHRLLHSAIYWLVCGPHPCRPLTVAEGLARTSGDFAETAMNELLGWYGYERLELRRWAASRARDGSSPEQTEQKNECSWCNKCITSDSGALQHAGAAFCSELCFSQSRRANFKRAKTCDWCRHVRHTVAYVDFQDGATQLQFCSDKCLNQYKMNIFCRETQAHLDLNPHLVNASSSSNLITPELWLKNCKSRSASPTSEKSDSPVPEKHKDKSEGPRNQKSPLPLITIAPTAKLMKNPDETVQKSPEAKKEIRTKMNLRKRRTSKCHTVTSQTVKRTSTPKAQDLRLCSPSEGSLSSATMENTIHSPPHSSALNLPTTGTPIRSPNPINHPLPPFPNPMFGMPHPGYPGSHDLRHPGIFPPRLNFMPRIPILQERPRLPLPMNFPQTYGQAPPVTVLVPYPVILPVPLPIPVPLPFSAFLQAHQLNKVKTESKAEDTEGPLDFTMNSYKKDEEIATSSEFNQSTSESNEAKHVYEQNEVNERITEENTIENDLTDAGNPEQTLPKFKITRLGNKMAKIVAKTREPSESSRPLRKRRRLVEATDDEALIPKTRKIVEV</sequence>
<dbReference type="Proteomes" id="UP000824533">
    <property type="component" value="Linkage Group LG02"/>
</dbReference>
<comment type="caution">
    <text evidence="1">The sequence shown here is derived from an EMBL/GenBank/DDBJ whole genome shotgun (WGS) entry which is preliminary data.</text>
</comment>